<dbReference type="PANTHER" id="PTHR31704">
    <property type="entry name" value="MYB/SANT-LIKE DNA-BINDING DOMAIN PROTEIN-RELATED"/>
    <property type="match status" value="1"/>
</dbReference>
<proteinExistence type="predicted"/>
<name>A0A151TVG8_CAJCA</name>
<dbReference type="AlphaFoldDB" id="A0A151TVG8"/>
<dbReference type="Proteomes" id="UP000075243">
    <property type="component" value="Chromosome 3"/>
</dbReference>
<evidence type="ECO:0000259" key="2">
    <source>
        <dbReference type="Pfam" id="PF12776"/>
    </source>
</evidence>
<feature type="domain" description="Myb/SANT-like" evidence="2">
    <location>
        <begin position="1"/>
        <end position="83"/>
    </location>
</feature>
<feature type="compositionally biased region" description="Polar residues" evidence="1">
    <location>
        <begin position="213"/>
        <end position="222"/>
    </location>
</feature>
<organism evidence="3 4">
    <name type="scientific">Cajanus cajan</name>
    <name type="common">Pigeon pea</name>
    <name type="synonym">Cajanus indicus</name>
    <dbReference type="NCBI Taxonomy" id="3821"/>
    <lineage>
        <taxon>Eukaryota</taxon>
        <taxon>Viridiplantae</taxon>
        <taxon>Streptophyta</taxon>
        <taxon>Embryophyta</taxon>
        <taxon>Tracheophyta</taxon>
        <taxon>Spermatophyta</taxon>
        <taxon>Magnoliopsida</taxon>
        <taxon>eudicotyledons</taxon>
        <taxon>Gunneridae</taxon>
        <taxon>Pentapetalae</taxon>
        <taxon>rosids</taxon>
        <taxon>fabids</taxon>
        <taxon>Fabales</taxon>
        <taxon>Fabaceae</taxon>
        <taxon>Papilionoideae</taxon>
        <taxon>50 kb inversion clade</taxon>
        <taxon>NPAAA clade</taxon>
        <taxon>indigoferoid/millettioid clade</taxon>
        <taxon>Phaseoleae</taxon>
        <taxon>Cajanus</taxon>
    </lineage>
</organism>
<evidence type="ECO:0000256" key="1">
    <source>
        <dbReference type="SAM" id="MobiDB-lite"/>
    </source>
</evidence>
<evidence type="ECO:0000313" key="3">
    <source>
        <dbReference type="EMBL" id="KYP71047.1"/>
    </source>
</evidence>
<evidence type="ECO:0000313" key="4">
    <source>
        <dbReference type="Proteomes" id="UP000075243"/>
    </source>
</evidence>
<sequence>MFVKLCLDQVYKGERNGTNLTKKGWKFVESEFNMKSGRKYGKSQFRNKWDNLKKEWSIWYKLFGKETGLGWDNVRNTVDALDECERSDELVIQIHLLLILSSNVHTIVMNYFFIIYYTKLNEAINEENPLYGKFIYKGLAFANDLTTLFKDVVANGKFSWVPSFGILPNDIGEDDVYRPCFESGDIEEGSGDSEEIIPTSAGMSSELRNINLSTSEGSNSERSIGKRKRVGASEKNESKNVKAPASKKIAEAISRIASTSESRSNALNTLVVLGTSIPEVMDELDKIIEITSDDDWHARCSQLMLSKSAREMFVALKGHKQRLLGWLKYAAYNALPSMKS</sequence>
<dbReference type="EMBL" id="CM003605">
    <property type="protein sequence ID" value="KYP71047.1"/>
    <property type="molecule type" value="Genomic_DNA"/>
</dbReference>
<feature type="region of interest" description="Disordered" evidence="1">
    <location>
        <begin position="213"/>
        <end position="243"/>
    </location>
</feature>
<dbReference type="Pfam" id="PF12776">
    <property type="entry name" value="Myb_DNA-bind_3"/>
    <property type="match status" value="1"/>
</dbReference>
<protein>
    <recommendedName>
        <fullName evidence="2">Myb/SANT-like domain-containing protein</fullName>
    </recommendedName>
</protein>
<reference evidence="3 4" key="1">
    <citation type="journal article" date="2012" name="Nat. Biotechnol.">
        <title>Draft genome sequence of pigeonpea (Cajanus cajan), an orphan legume crop of resource-poor farmers.</title>
        <authorList>
            <person name="Varshney R.K."/>
            <person name="Chen W."/>
            <person name="Li Y."/>
            <person name="Bharti A.K."/>
            <person name="Saxena R.K."/>
            <person name="Schlueter J.A."/>
            <person name="Donoghue M.T."/>
            <person name="Azam S."/>
            <person name="Fan G."/>
            <person name="Whaley A.M."/>
            <person name="Farmer A.D."/>
            <person name="Sheridan J."/>
            <person name="Iwata A."/>
            <person name="Tuteja R."/>
            <person name="Penmetsa R.V."/>
            <person name="Wu W."/>
            <person name="Upadhyaya H.D."/>
            <person name="Yang S.P."/>
            <person name="Shah T."/>
            <person name="Saxena K.B."/>
            <person name="Michael T."/>
            <person name="McCombie W.R."/>
            <person name="Yang B."/>
            <person name="Zhang G."/>
            <person name="Yang H."/>
            <person name="Wang J."/>
            <person name="Spillane C."/>
            <person name="Cook D.R."/>
            <person name="May G.D."/>
            <person name="Xu X."/>
            <person name="Jackson S.A."/>
        </authorList>
    </citation>
    <scope>NUCLEOTIDE SEQUENCE [LARGE SCALE GENOMIC DNA]</scope>
    <source>
        <strain evidence="4">cv. Asha</strain>
    </source>
</reference>
<dbReference type="OMA" id="ERFTHAC"/>
<dbReference type="Gramene" id="C.cajan_10006.t">
    <property type="protein sequence ID" value="C.cajan_10006.t"/>
    <property type="gene ID" value="C.cajan_10006"/>
</dbReference>
<gene>
    <name evidence="3" type="ORF">KK1_010290</name>
</gene>
<dbReference type="STRING" id="3821.A0A151TVG8"/>
<accession>A0A151TVG8</accession>
<feature type="compositionally biased region" description="Basic and acidic residues" evidence="1">
    <location>
        <begin position="231"/>
        <end position="240"/>
    </location>
</feature>
<dbReference type="PANTHER" id="PTHR31704:SF49">
    <property type="entry name" value="MYB_SANT-LIKE DOMAIN-CONTAINING PROTEIN"/>
    <property type="match status" value="1"/>
</dbReference>
<dbReference type="InterPro" id="IPR024752">
    <property type="entry name" value="Myb/SANT-like_dom"/>
</dbReference>
<keyword evidence="4" id="KW-1185">Reference proteome</keyword>